<keyword evidence="3" id="KW-1185">Reference proteome</keyword>
<sequence length="237" mass="25990">MKILGIDTTGQTASAALVEGDKLIAEFTMNYKLTHSQTILPMIADILERTETDKASIDCIACACGPGSFTGLRIGAATAKGFALALDKPIVAVPTLDALAYNVFETNKFICPIMDARRNQVYAAFYMWENGKLIRLTDHMAESIERVIEIAEMLEHEVIFLGDGVPVHRERLEQNPAFLFAPAHCNMQRASAVATLGAIMAEEGLAKPGNAFELIYLRKSQAEREREARLAKEEAGE</sequence>
<gene>
    <name evidence="2" type="ORF">KGMB03357_04770</name>
</gene>
<dbReference type="AlphaFoldDB" id="A0A401LBA3"/>
<evidence type="ECO:0000259" key="1">
    <source>
        <dbReference type="Pfam" id="PF00814"/>
    </source>
</evidence>
<dbReference type="Pfam" id="PF00814">
    <property type="entry name" value="TsaD"/>
    <property type="match status" value="1"/>
</dbReference>
<protein>
    <submittedName>
        <fullName evidence="2">tRNA (Adenosine(37)-N6)-threonylcarbamoyltransferase complex dimerization subunit type 1 TsaB</fullName>
    </submittedName>
</protein>
<dbReference type="PANTHER" id="PTHR11735">
    <property type="entry name" value="TRNA N6-ADENOSINE THREONYLCARBAMOYLTRANSFERASE"/>
    <property type="match status" value="1"/>
</dbReference>
<dbReference type="GO" id="GO:0016740">
    <property type="term" value="F:transferase activity"/>
    <property type="evidence" value="ECO:0007669"/>
    <property type="project" value="UniProtKB-KW"/>
</dbReference>
<evidence type="ECO:0000313" key="2">
    <source>
        <dbReference type="EMBL" id="GCB28816.1"/>
    </source>
</evidence>
<dbReference type="Proteomes" id="UP000287361">
    <property type="component" value="Unassembled WGS sequence"/>
</dbReference>
<dbReference type="OrthoDB" id="9784166at2"/>
<dbReference type="GO" id="GO:0002949">
    <property type="term" value="P:tRNA threonylcarbamoyladenosine modification"/>
    <property type="evidence" value="ECO:0007669"/>
    <property type="project" value="InterPro"/>
</dbReference>
<dbReference type="NCBIfam" id="TIGR03725">
    <property type="entry name" value="T6A_YeaZ"/>
    <property type="match status" value="1"/>
</dbReference>
<comment type="caution">
    <text evidence="2">The sequence shown here is derived from an EMBL/GenBank/DDBJ whole genome shotgun (WGS) entry which is preliminary data.</text>
</comment>
<organism evidence="2 3">
    <name type="scientific">Anaerotignum faecicola</name>
    <dbReference type="NCBI Taxonomy" id="2358141"/>
    <lineage>
        <taxon>Bacteria</taxon>
        <taxon>Bacillati</taxon>
        <taxon>Bacillota</taxon>
        <taxon>Clostridia</taxon>
        <taxon>Lachnospirales</taxon>
        <taxon>Anaerotignaceae</taxon>
        <taxon>Anaerotignum</taxon>
    </lineage>
</organism>
<dbReference type="InterPro" id="IPR043129">
    <property type="entry name" value="ATPase_NBD"/>
</dbReference>
<accession>A0A401LBA3</accession>
<dbReference type="GO" id="GO:0005829">
    <property type="term" value="C:cytosol"/>
    <property type="evidence" value="ECO:0007669"/>
    <property type="project" value="TreeGrafter"/>
</dbReference>
<dbReference type="InterPro" id="IPR022496">
    <property type="entry name" value="T6A_TsaB"/>
</dbReference>
<reference evidence="2 3" key="1">
    <citation type="submission" date="2018-10" db="EMBL/GenBank/DDBJ databases">
        <title>Draft Genome Sequence of Anaerotignum sp. KCTC 15736.</title>
        <authorList>
            <person name="Choi S.H."/>
            <person name="Kim J.S."/>
            <person name="Kang S.W."/>
            <person name="Lee J.S."/>
            <person name="Park S.H."/>
        </authorList>
    </citation>
    <scope>NUCLEOTIDE SEQUENCE [LARGE SCALE GENOMIC DNA]</scope>
    <source>
        <strain evidence="2 3">KCTC 15736</strain>
    </source>
</reference>
<dbReference type="InterPro" id="IPR000905">
    <property type="entry name" value="Gcp-like_dom"/>
</dbReference>
<name>A0A401LBA3_9FIRM</name>
<dbReference type="Gene3D" id="3.30.420.40">
    <property type="match status" value="2"/>
</dbReference>
<proteinExistence type="predicted"/>
<evidence type="ECO:0000313" key="3">
    <source>
        <dbReference type="Proteomes" id="UP000287361"/>
    </source>
</evidence>
<dbReference type="EMBL" id="BHVZ01000001">
    <property type="protein sequence ID" value="GCB28816.1"/>
    <property type="molecule type" value="Genomic_DNA"/>
</dbReference>
<dbReference type="CDD" id="cd24032">
    <property type="entry name" value="ASKHA_NBD_TsaB"/>
    <property type="match status" value="1"/>
</dbReference>
<dbReference type="SUPFAM" id="SSF53067">
    <property type="entry name" value="Actin-like ATPase domain"/>
    <property type="match status" value="2"/>
</dbReference>
<feature type="domain" description="Gcp-like" evidence="1">
    <location>
        <begin position="33"/>
        <end position="207"/>
    </location>
</feature>
<keyword evidence="2" id="KW-0808">Transferase</keyword>
<dbReference type="PANTHER" id="PTHR11735:SF11">
    <property type="entry name" value="TRNA THREONYLCARBAMOYLADENOSINE BIOSYNTHESIS PROTEIN TSAB"/>
    <property type="match status" value="1"/>
</dbReference>